<comment type="caution">
    <text evidence="1">The sequence shown here is derived from an EMBL/GenBank/DDBJ whole genome shotgun (WGS) entry which is preliminary data.</text>
</comment>
<dbReference type="Gene3D" id="3.40.50.720">
    <property type="entry name" value="NAD(P)-binding Rossmann-like Domain"/>
    <property type="match status" value="1"/>
</dbReference>
<evidence type="ECO:0008006" key="3">
    <source>
        <dbReference type="Google" id="ProtNLM"/>
    </source>
</evidence>
<name>A0A541BLN6_9NOCA</name>
<proteinExistence type="predicted"/>
<organism evidence="1 2">
    <name type="scientific">Rhodococcus spelaei</name>
    <dbReference type="NCBI Taxonomy" id="2546320"/>
    <lineage>
        <taxon>Bacteria</taxon>
        <taxon>Bacillati</taxon>
        <taxon>Actinomycetota</taxon>
        <taxon>Actinomycetes</taxon>
        <taxon>Mycobacteriales</taxon>
        <taxon>Nocardiaceae</taxon>
        <taxon>Rhodococcus</taxon>
    </lineage>
</organism>
<dbReference type="RefSeq" id="WP_142096793.1">
    <property type="nucleotide sequence ID" value="NZ_VIGH01000003.1"/>
</dbReference>
<sequence>MTPVFARTAAPRLDPRIPVLVRPSGTLQLGWDPERALLLRPPRGVTAAALSALLRLLDGRHSRSDIVWQANTLGIDTADIAQILAELEEAAVLTSTPRRTLVRSVHLHGRGPLSDGIAAALADGRVRLSRTAPGELGERRRLPSADCIVLADELVPDPRLVAELVAEGIAHLQVRLRDGRGVVGPLVLPGRTSCLRCADLTRTELDGDWPHLAAQLLGAVGHAGPDTVLATTGLALAQLDALIGGDPTRAPASLDATLELDLAVPRLVRRRWHPHPNCVCRGRTSDVGESQDRQP</sequence>
<dbReference type="EMBL" id="VIGH01000003">
    <property type="protein sequence ID" value="TQF73225.1"/>
    <property type="molecule type" value="Genomic_DNA"/>
</dbReference>
<gene>
    <name evidence="1" type="ORF">FK531_06730</name>
</gene>
<dbReference type="OrthoDB" id="4426339at2"/>
<dbReference type="AlphaFoldDB" id="A0A541BLN6"/>
<evidence type="ECO:0000313" key="1">
    <source>
        <dbReference type="EMBL" id="TQF73225.1"/>
    </source>
</evidence>
<dbReference type="Proteomes" id="UP000316256">
    <property type="component" value="Unassembled WGS sequence"/>
</dbReference>
<keyword evidence="2" id="KW-1185">Reference proteome</keyword>
<reference evidence="1 2" key="1">
    <citation type="submission" date="2019-06" db="EMBL/GenBank/DDBJ databases">
        <title>Rhodococcus spaelei sp. nov., isolated from a cave.</title>
        <authorList>
            <person name="Lee S.D."/>
        </authorList>
    </citation>
    <scope>NUCLEOTIDE SEQUENCE [LARGE SCALE GENOMIC DNA]</scope>
    <source>
        <strain evidence="1 2">C9-5</strain>
    </source>
</reference>
<protein>
    <recommendedName>
        <fullName evidence="3">Cyclodehydratase</fullName>
    </recommendedName>
</protein>
<accession>A0A541BLN6</accession>
<evidence type="ECO:0000313" key="2">
    <source>
        <dbReference type="Proteomes" id="UP000316256"/>
    </source>
</evidence>